<reference evidence="3 4" key="2">
    <citation type="submission" date="2007-09" db="EMBL/GenBank/DDBJ databases">
        <authorList>
            <person name="Fulton L."/>
            <person name="Clifton S."/>
            <person name="Fulton B."/>
            <person name="Xu J."/>
            <person name="Minx P."/>
            <person name="Pepin K.H."/>
            <person name="Johnson M."/>
            <person name="Thiruvilangam P."/>
            <person name="Bhonagiri V."/>
            <person name="Nash W.E."/>
            <person name="Mardis E.R."/>
            <person name="Wilson R.K."/>
        </authorList>
    </citation>
    <scope>NUCLEOTIDE SEQUENCE [LARGE SCALE GENOMIC DNA]</scope>
    <source>
        <strain evidence="3 4">ATCC 33270</strain>
    </source>
</reference>
<evidence type="ECO:0000313" key="3">
    <source>
        <dbReference type="EMBL" id="EDP24467.1"/>
    </source>
</evidence>
<protein>
    <recommendedName>
        <fullName evidence="2">LXG domain-containing protein</fullName>
    </recommendedName>
</protein>
<dbReference type="Pfam" id="PF04740">
    <property type="entry name" value="LXG"/>
    <property type="match status" value="1"/>
</dbReference>
<dbReference type="EMBL" id="ABEE02000015">
    <property type="protein sequence ID" value="EDP24467.1"/>
    <property type="molecule type" value="Genomic_DNA"/>
</dbReference>
<dbReference type="eggNOG" id="ENOG5033EVX">
    <property type="taxonomic scope" value="Bacteria"/>
</dbReference>
<evidence type="ECO:0000259" key="2">
    <source>
        <dbReference type="Pfam" id="PF04740"/>
    </source>
</evidence>
<dbReference type="HOGENOM" id="CLU_2410592_0_0_9"/>
<comment type="caution">
    <text evidence="3">The sequence shown here is derived from an EMBL/GenBank/DDBJ whole genome shotgun (WGS) entry which is preliminary data.</text>
</comment>
<reference evidence="3 4" key="1">
    <citation type="submission" date="2007-09" db="EMBL/GenBank/DDBJ databases">
        <title>Draft genome sequence of Peptostreptococcus micros (ATCC 33270).</title>
        <authorList>
            <person name="Sudarsanam P."/>
            <person name="Ley R."/>
            <person name="Guruge J."/>
            <person name="Turnbaugh P.J."/>
            <person name="Mahowald M."/>
            <person name="Liep D."/>
            <person name="Gordon J."/>
        </authorList>
    </citation>
    <scope>NUCLEOTIDE SEQUENCE [LARGE SCALE GENOMIC DNA]</scope>
    <source>
        <strain evidence="3 4">ATCC 33270</strain>
    </source>
</reference>
<accession>A8SJI5</accession>
<name>A8SJI5_9FIRM</name>
<evidence type="ECO:0000313" key="4">
    <source>
        <dbReference type="Proteomes" id="UP000003162"/>
    </source>
</evidence>
<sequence>MEYKIQFEDITNVQKEISNSMAIWNNSINKLLKTIKNFSDDSSLKGETMDSIKVYLCEVHGTLLVSMQNLIQDYAYSFLLYKDGYYIVLIVI</sequence>
<gene>
    <name evidence="3" type="ORF">PEPMIC_00316</name>
</gene>
<dbReference type="InterPro" id="IPR006829">
    <property type="entry name" value="LXG_dom"/>
</dbReference>
<comment type="similarity">
    <text evidence="1">In the N-terminal section; belongs to the LXG family.</text>
</comment>
<dbReference type="Proteomes" id="UP000003162">
    <property type="component" value="Unassembled WGS sequence"/>
</dbReference>
<dbReference type="GeneID" id="93384425"/>
<proteinExistence type="inferred from homology"/>
<evidence type="ECO:0000256" key="1">
    <source>
        <dbReference type="ARBA" id="ARBA00034117"/>
    </source>
</evidence>
<organism evidence="3 4">
    <name type="scientific">Parvimonas micra ATCC 33270</name>
    <dbReference type="NCBI Taxonomy" id="411465"/>
    <lineage>
        <taxon>Bacteria</taxon>
        <taxon>Bacillati</taxon>
        <taxon>Bacillota</taxon>
        <taxon>Tissierellia</taxon>
        <taxon>Tissierellales</taxon>
        <taxon>Peptoniphilaceae</taxon>
        <taxon>Parvimonas</taxon>
    </lineage>
</organism>
<feature type="domain" description="LXG" evidence="2">
    <location>
        <begin position="16"/>
        <end position="76"/>
    </location>
</feature>
<dbReference type="RefSeq" id="WP_004832155.1">
    <property type="nucleotide sequence ID" value="NZ_DS483516.1"/>
</dbReference>
<dbReference type="AlphaFoldDB" id="A8SJI5"/>